<dbReference type="GO" id="GO:0016491">
    <property type="term" value="F:oxidoreductase activity"/>
    <property type="evidence" value="ECO:0007669"/>
    <property type="project" value="UniProtKB-KW"/>
</dbReference>
<dbReference type="PANTHER" id="PTHR43498:SF1">
    <property type="entry name" value="COB--COM HETERODISULFIDE REDUCTASE IRON-SULFUR SUBUNIT A"/>
    <property type="match status" value="1"/>
</dbReference>
<proteinExistence type="predicted"/>
<keyword evidence="3" id="KW-0560">Oxidoreductase</keyword>
<evidence type="ECO:0000256" key="4">
    <source>
        <dbReference type="ARBA" id="ARBA00023004"/>
    </source>
</evidence>
<dbReference type="GO" id="GO:0051539">
    <property type="term" value="F:4 iron, 4 sulfur cluster binding"/>
    <property type="evidence" value="ECO:0007669"/>
    <property type="project" value="UniProtKB-KW"/>
</dbReference>
<dbReference type="Proteomes" id="UP000256373">
    <property type="component" value="Unassembled WGS sequence"/>
</dbReference>
<dbReference type="InterPro" id="IPR036188">
    <property type="entry name" value="FAD/NAD-bd_sf"/>
</dbReference>
<comment type="caution">
    <text evidence="6">The sequence shown here is derived from an EMBL/GenBank/DDBJ whole genome shotgun (WGS) entry which is preliminary data.</text>
</comment>
<dbReference type="AlphaFoldDB" id="A0A3D8YAD4"/>
<gene>
    <name evidence="6" type="ORF">DSL64_14265</name>
</gene>
<keyword evidence="2" id="KW-0479">Metal-binding</keyword>
<keyword evidence="1" id="KW-0004">4Fe-4S</keyword>
<evidence type="ECO:0000256" key="5">
    <source>
        <dbReference type="ARBA" id="ARBA00023014"/>
    </source>
</evidence>
<evidence type="ECO:0000313" key="7">
    <source>
        <dbReference type="Proteomes" id="UP000256373"/>
    </source>
</evidence>
<organism evidence="6 7">
    <name type="scientific">Dyadobacter luteus</name>
    <dbReference type="NCBI Taxonomy" id="2259619"/>
    <lineage>
        <taxon>Bacteria</taxon>
        <taxon>Pseudomonadati</taxon>
        <taxon>Bacteroidota</taxon>
        <taxon>Cytophagia</taxon>
        <taxon>Cytophagales</taxon>
        <taxon>Spirosomataceae</taxon>
        <taxon>Dyadobacter</taxon>
    </lineage>
</organism>
<dbReference type="Gene3D" id="3.50.50.60">
    <property type="entry name" value="FAD/NAD(P)-binding domain"/>
    <property type="match status" value="1"/>
</dbReference>
<dbReference type="SUPFAM" id="SSF51905">
    <property type="entry name" value="FAD/NAD(P)-binding domain"/>
    <property type="match status" value="1"/>
</dbReference>
<accession>A0A3D8YAD4</accession>
<reference evidence="6 7" key="1">
    <citation type="submission" date="2018-07" db="EMBL/GenBank/DDBJ databases">
        <title>Dyadobacter roseus sp. nov., isolated from rose rhizosphere soil.</title>
        <authorList>
            <person name="Chen L."/>
        </authorList>
    </citation>
    <scope>NUCLEOTIDE SEQUENCE [LARGE SCALE GENOMIC DNA]</scope>
    <source>
        <strain evidence="6 7">RS19</strain>
    </source>
</reference>
<dbReference type="RefSeq" id="WP_115831631.1">
    <property type="nucleotide sequence ID" value="NZ_QNUL01000010.1"/>
</dbReference>
<dbReference type="GO" id="GO:0046872">
    <property type="term" value="F:metal ion binding"/>
    <property type="evidence" value="ECO:0007669"/>
    <property type="project" value="UniProtKB-KW"/>
</dbReference>
<name>A0A3D8YAD4_9BACT</name>
<dbReference type="InterPro" id="IPR039650">
    <property type="entry name" value="HdrA-like"/>
</dbReference>
<evidence type="ECO:0000256" key="2">
    <source>
        <dbReference type="ARBA" id="ARBA00022723"/>
    </source>
</evidence>
<sequence>MIQETYTYKRSPKTISLAGDLVIVGGGLTGTCAAVTAARAGVKVILVQDRPVLGGNCSSEVRLWILGATSHMGNNNRWAREGGVIDEIMLENIHRNPDGNPLIFDTVLLEKVVEEKNITLLLNTAVYDLDKNPENDADSDKITAVYGFCSQNSTQYHISAPLFCDASGDGIVGFLAGAAFRMGAESADEFGEKFAPDKAYGELLGHSLYFYSKDMGRPIKFLPPSYALKDIKEIPRYKTFNPKDFGCRLWWLEYGGRLDTVHDTEKIKWELWKVVYGAWNYIKNSGEFPEAENMTLEWVGTIPGKRESRRFEGDYLLTQQDIVEQKTFDDTVAFGGWSLDLHPADGIYSDQSGCNQWHSKGVYAIPYRCYYSKNVSNLFIAGRIISATHVAFASTRVMATSAVGGQAVAIAAALCKKHNCSPTEIGTNHLKELQLALWRSGQYLPQTDITDSENLVQSAVEITASSTLKLQELPGSDFWATIKDSVAQMIPVTKGTIPSVTFSIDAIEETELTVELRKSSKSFNHTPDVILDVQTFQLKTGKQKITINWSVEFNEACYAFLCFMKNDKIRIQYSDTRVTGMVTVFNATNPAVSNYGKQEPTEDIGVDTFEFWCPQRRPEGRNIALKFSKPLDVFGTENITNGFHRPISQPNAWVADTTDRNPLLTISWNQPTSVSKIDFVFDSDYDHPMENVIYVHPETVMPFCVQNVQVLNCNNEVVGSIADNHLSTRTIHLAQPVTTQHLKIRLSGSHAHVPVALMEIRCYK</sequence>
<keyword evidence="5" id="KW-0411">Iron-sulfur</keyword>
<keyword evidence="4" id="KW-0408">Iron</keyword>
<dbReference type="Pfam" id="PF12831">
    <property type="entry name" value="FAD_oxidored"/>
    <property type="match status" value="1"/>
</dbReference>
<dbReference type="OrthoDB" id="9780658at2"/>
<keyword evidence="7" id="KW-1185">Reference proteome</keyword>
<protein>
    <submittedName>
        <fullName evidence="6">FAD-binding dehydrogenase</fullName>
    </submittedName>
</protein>
<dbReference type="EMBL" id="QNUL01000010">
    <property type="protein sequence ID" value="REA60696.1"/>
    <property type="molecule type" value="Genomic_DNA"/>
</dbReference>
<dbReference type="PANTHER" id="PTHR43498">
    <property type="entry name" value="FERREDOXIN:COB-COM HETERODISULFIDE REDUCTASE SUBUNIT A"/>
    <property type="match status" value="1"/>
</dbReference>
<evidence type="ECO:0000256" key="3">
    <source>
        <dbReference type="ARBA" id="ARBA00023002"/>
    </source>
</evidence>
<evidence type="ECO:0000256" key="1">
    <source>
        <dbReference type="ARBA" id="ARBA00022485"/>
    </source>
</evidence>
<evidence type="ECO:0000313" key="6">
    <source>
        <dbReference type="EMBL" id="REA60696.1"/>
    </source>
</evidence>